<dbReference type="InterPro" id="IPR029439">
    <property type="entry name" value="Wzt_C"/>
</dbReference>
<comment type="caution">
    <text evidence="6">The sequence shown here is derived from an EMBL/GenBank/DDBJ whole genome shotgun (WGS) entry which is preliminary data.</text>
</comment>
<dbReference type="Gene3D" id="3.40.50.300">
    <property type="entry name" value="P-loop containing nucleotide triphosphate hydrolases"/>
    <property type="match status" value="1"/>
</dbReference>
<evidence type="ECO:0000313" key="6">
    <source>
        <dbReference type="EMBL" id="PXV91457.1"/>
    </source>
</evidence>
<dbReference type="Proteomes" id="UP000216411">
    <property type="component" value="Unassembled WGS sequence"/>
</dbReference>
<dbReference type="InterPro" id="IPR017871">
    <property type="entry name" value="ABC_transporter-like_CS"/>
</dbReference>
<dbReference type="CDD" id="cd03220">
    <property type="entry name" value="ABC_KpsT_Wzt"/>
    <property type="match status" value="1"/>
</dbReference>
<sequence>MSSVISIKNVTKIYKLYNKSIDRLKEVVHPFHKQYNEPFYALNDISFEIEKGETVGIIGTNGSGKSTILKIITGVLQQTKGEVSIDGTVSALLELGAGFDLDYTGIENIYMNGAILGFSPEEMDRKKEEILEFADIGDFVNQPVKTYSSGMMVRLAFALAINVEPEILIIDEALAVGDAFFQAKCFHKLEEIKNAGTTILFVSHDIVSVKKLCKRAIWLDRGNMREIGEAKEVCEKYLSMQIEEQNREMAKLVDGMSLDNTVEKIINGNQKSFKRIQLHQSIEVSGTKQGEILSFYIKNEKGQEVMVLPTEQSYTFGMLVKFNENIDNVLFGFEMENVRGVKLFSVNNFLTNEVLQNVKVGELYEVSFELRLPRICTGEYLVSPSLAAGSQDSHVVLERIHNYLKITIDNDGYNLSIIDLDTKAAFVKYKKDDIVLY</sequence>
<keyword evidence="8" id="KW-1185">Reference proteome</keyword>
<keyword evidence="4 6" id="KW-0067">ATP-binding</keyword>
<dbReference type="EMBL" id="NOKA02000011">
    <property type="protein sequence ID" value="RDY31727.1"/>
    <property type="molecule type" value="Genomic_DNA"/>
</dbReference>
<dbReference type="OrthoDB" id="9778870at2"/>
<dbReference type="PANTHER" id="PTHR46743:SF2">
    <property type="entry name" value="TEICHOIC ACIDS EXPORT ATP-BINDING PROTEIN TAGH"/>
    <property type="match status" value="1"/>
</dbReference>
<dbReference type="SUPFAM" id="SSF52540">
    <property type="entry name" value="P-loop containing nucleoside triphosphate hydrolases"/>
    <property type="match status" value="1"/>
</dbReference>
<dbReference type="SMART" id="SM00382">
    <property type="entry name" value="AAA"/>
    <property type="match status" value="1"/>
</dbReference>
<evidence type="ECO:0000256" key="1">
    <source>
        <dbReference type="ARBA" id="ARBA00005417"/>
    </source>
</evidence>
<dbReference type="InterPro" id="IPR015860">
    <property type="entry name" value="ABC_transpr_TagH-like"/>
</dbReference>
<protein>
    <submittedName>
        <fullName evidence="7">ABC transporter ATP-binding protein</fullName>
    </submittedName>
    <submittedName>
        <fullName evidence="6">Teichoic acid transport system ATP-binding protein</fullName>
    </submittedName>
</protein>
<evidence type="ECO:0000313" key="7">
    <source>
        <dbReference type="EMBL" id="RDY31727.1"/>
    </source>
</evidence>
<evidence type="ECO:0000313" key="8">
    <source>
        <dbReference type="Proteomes" id="UP000216411"/>
    </source>
</evidence>
<dbReference type="Gene3D" id="2.70.50.60">
    <property type="entry name" value="abc- transporter (atp binding component) like domain"/>
    <property type="match status" value="1"/>
</dbReference>
<dbReference type="CDD" id="cd10147">
    <property type="entry name" value="Wzt_C-like"/>
    <property type="match status" value="1"/>
</dbReference>
<dbReference type="RefSeq" id="WP_110290698.1">
    <property type="nucleotide sequence ID" value="NZ_NOKA02000011.1"/>
</dbReference>
<evidence type="ECO:0000259" key="5">
    <source>
        <dbReference type="PROSITE" id="PS50893"/>
    </source>
</evidence>
<feature type="domain" description="ABC transporter" evidence="5">
    <location>
        <begin position="22"/>
        <end position="246"/>
    </location>
</feature>
<evidence type="ECO:0000256" key="3">
    <source>
        <dbReference type="ARBA" id="ARBA00022741"/>
    </source>
</evidence>
<comment type="similarity">
    <text evidence="1">Belongs to the ABC transporter superfamily.</text>
</comment>
<dbReference type="InterPro" id="IPR050683">
    <property type="entry name" value="Bact_Polysacc_Export_ATP-bd"/>
</dbReference>
<dbReference type="Pfam" id="PF00005">
    <property type="entry name" value="ABC_tran"/>
    <property type="match status" value="1"/>
</dbReference>
<dbReference type="GO" id="GO:0016887">
    <property type="term" value="F:ATP hydrolysis activity"/>
    <property type="evidence" value="ECO:0007669"/>
    <property type="project" value="InterPro"/>
</dbReference>
<dbReference type="GO" id="GO:0016020">
    <property type="term" value="C:membrane"/>
    <property type="evidence" value="ECO:0007669"/>
    <property type="project" value="InterPro"/>
</dbReference>
<dbReference type="Proteomes" id="UP000247523">
    <property type="component" value="Unassembled WGS sequence"/>
</dbReference>
<evidence type="ECO:0000256" key="4">
    <source>
        <dbReference type="ARBA" id="ARBA00022840"/>
    </source>
</evidence>
<reference evidence="7" key="3">
    <citation type="submission" date="2018-07" db="EMBL/GenBank/DDBJ databases">
        <authorList>
            <person name="Quirk P.G."/>
            <person name="Krulwich T.A."/>
        </authorList>
    </citation>
    <scope>NUCLEOTIDE SEQUENCE</scope>
    <source>
        <strain evidence="7">CCRI-19302</strain>
    </source>
</reference>
<dbReference type="PROSITE" id="PS50893">
    <property type="entry name" value="ABC_TRANSPORTER_2"/>
    <property type="match status" value="1"/>
</dbReference>
<dbReference type="InterPro" id="IPR027417">
    <property type="entry name" value="P-loop_NTPase"/>
</dbReference>
<keyword evidence="2" id="KW-0813">Transport</keyword>
<dbReference type="InterPro" id="IPR003439">
    <property type="entry name" value="ABC_transporter-like_ATP-bd"/>
</dbReference>
<dbReference type="GO" id="GO:0140359">
    <property type="term" value="F:ABC-type transporter activity"/>
    <property type="evidence" value="ECO:0007669"/>
    <property type="project" value="InterPro"/>
</dbReference>
<gene>
    <name evidence="6" type="ORF">C8E03_10313</name>
    <name evidence="7" type="ORF">CG710_008390</name>
</gene>
<dbReference type="InterPro" id="IPR003593">
    <property type="entry name" value="AAA+_ATPase"/>
</dbReference>
<evidence type="ECO:0000313" key="9">
    <source>
        <dbReference type="Proteomes" id="UP000247523"/>
    </source>
</evidence>
<dbReference type="PROSITE" id="PS00211">
    <property type="entry name" value="ABC_TRANSPORTER_1"/>
    <property type="match status" value="1"/>
</dbReference>
<reference evidence="6 9" key="2">
    <citation type="submission" date="2018-05" db="EMBL/GenBank/DDBJ databases">
        <title>Genomic Encyclopedia of Type Strains, Phase IV (KMG-IV): sequencing the most valuable type-strain genomes for metagenomic binning, comparative biology and taxonomic classification.</title>
        <authorList>
            <person name="Goeker M."/>
        </authorList>
    </citation>
    <scope>NUCLEOTIDE SEQUENCE [LARGE SCALE GENOMIC DNA]</scope>
    <source>
        <strain evidence="6 9">DSM 28816</strain>
    </source>
</reference>
<evidence type="ECO:0000256" key="2">
    <source>
        <dbReference type="ARBA" id="ARBA00022448"/>
    </source>
</evidence>
<accession>A0A318ESB7</accession>
<reference evidence="7 8" key="1">
    <citation type="journal article" date="2017" name="Genome Announc.">
        <title>Draft Genome Sequence of a Sporulating and Motile Strain of Lachnotalea glycerini Isolated from Water in Quebec City, Canada.</title>
        <authorList>
            <person name="Maheux A.F."/>
            <person name="Boudreau D.K."/>
            <person name="Berube E."/>
            <person name="Boissinot M."/>
            <person name="Raymond F."/>
            <person name="Brodeur S."/>
            <person name="Corbeil J."/>
            <person name="Isabel S."/>
            <person name="Omar R.F."/>
            <person name="Bergeron M.G."/>
        </authorList>
    </citation>
    <scope>NUCLEOTIDE SEQUENCE [LARGE SCALE GENOMIC DNA]</scope>
    <source>
        <strain evidence="7 8">CCRI-19302</strain>
    </source>
</reference>
<dbReference type="GO" id="GO:0005524">
    <property type="term" value="F:ATP binding"/>
    <property type="evidence" value="ECO:0007669"/>
    <property type="project" value="UniProtKB-KW"/>
</dbReference>
<dbReference type="PANTHER" id="PTHR46743">
    <property type="entry name" value="TEICHOIC ACIDS EXPORT ATP-BINDING PROTEIN TAGH"/>
    <property type="match status" value="1"/>
</dbReference>
<name>A0A318ESB7_9FIRM</name>
<dbReference type="Pfam" id="PF14524">
    <property type="entry name" value="Wzt_C"/>
    <property type="match status" value="1"/>
</dbReference>
<dbReference type="EMBL" id="QICS01000003">
    <property type="protein sequence ID" value="PXV91457.1"/>
    <property type="molecule type" value="Genomic_DNA"/>
</dbReference>
<proteinExistence type="inferred from homology"/>
<dbReference type="AlphaFoldDB" id="A0A318ESB7"/>
<keyword evidence="3" id="KW-0547">Nucleotide-binding</keyword>
<organism evidence="6 9">
    <name type="scientific">Lachnotalea glycerini</name>
    <dbReference type="NCBI Taxonomy" id="1763509"/>
    <lineage>
        <taxon>Bacteria</taxon>
        <taxon>Bacillati</taxon>
        <taxon>Bacillota</taxon>
        <taxon>Clostridia</taxon>
        <taxon>Lachnospirales</taxon>
        <taxon>Lachnospiraceae</taxon>
        <taxon>Lachnotalea</taxon>
    </lineage>
</organism>